<dbReference type="PANTHER" id="PTHR12510:SF4">
    <property type="entry name" value="GAMMA-GLUTAMYLAMINECYCLOTRANSFERASE"/>
    <property type="match status" value="1"/>
</dbReference>
<dbReference type="SUPFAM" id="SSF110857">
    <property type="entry name" value="Gamma-glutamyl cyclotransferase-like"/>
    <property type="match status" value="1"/>
</dbReference>
<evidence type="ECO:0000256" key="2">
    <source>
        <dbReference type="PIRSR" id="PIRSR639126-1"/>
    </source>
</evidence>
<dbReference type="InterPro" id="IPR039126">
    <property type="entry name" value="GGACT"/>
</dbReference>
<reference evidence="5 6" key="1">
    <citation type="submission" date="2017-10" db="EMBL/GenBank/DDBJ databases">
        <title>Streptomyces alboflavus Genome sequencing and assembly.</title>
        <authorList>
            <person name="Wang Y."/>
            <person name="Du B."/>
            <person name="Ding Y."/>
            <person name="Liu H."/>
            <person name="Hou Q."/>
            <person name="Liu K."/>
            <person name="Wang C."/>
            <person name="Yao L."/>
        </authorList>
    </citation>
    <scope>NUCLEOTIDE SEQUENCE [LARGE SCALE GENOMIC DNA]</scope>
    <source>
        <strain evidence="5 6">MDJK44</strain>
        <plasmid evidence="6">Plasmid pmdjk44.1</plasmid>
    </source>
</reference>
<dbReference type="GO" id="GO:0061929">
    <property type="term" value="F:gamma-glutamylaminecyclotransferase activity"/>
    <property type="evidence" value="ECO:0007669"/>
    <property type="project" value="InterPro"/>
</dbReference>
<gene>
    <name evidence="5" type="ORF">SMD44_p10237</name>
</gene>
<dbReference type="RefSeq" id="WP_100112545.1">
    <property type="nucleotide sequence ID" value="NZ_CP023976.1"/>
</dbReference>
<evidence type="ECO:0000313" key="6">
    <source>
        <dbReference type="Proteomes" id="UP000195880"/>
    </source>
</evidence>
<keyword evidence="5" id="KW-0614">Plasmid</keyword>
<feature type="active site" description="Proton acceptor" evidence="2">
    <location>
        <position position="88"/>
    </location>
</feature>
<accession>A0A291W507</accession>
<dbReference type="Gene3D" id="3.10.490.10">
    <property type="entry name" value="Gamma-glutamyl cyclotransferase-like"/>
    <property type="match status" value="1"/>
</dbReference>
<protein>
    <recommendedName>
        <fullName evidence="3">Gamma-glutamylcyclotransferase family protein</fullName>
    </recommendedName>
</protein>
<dbReference type="KEGG" id="salf:SMD44_p10237"/>
<dbReference type="AlphaFoldDB" id="A0A291W507"/>
<dbReference type="PANTHER" id="PTHR12510">
    <property type="entry name" value="TROPONIN C-AKIN-1 PROTEIN"/>
    <property type="match status" value="1"/>
</dbReference>
<dbReference type="InterPro" id="IPR009288">
    <property type="entry name" value="AIG2-like_dom"/>
</dbReference>
<evidence type="ECO:0000256" key="1">
    <source>
        <dbReference type="ARBA" id="ARBA00008861"/>
    </source>
</evidence>
<dbReference type="Pfam" id="PF06094">
    <property type="entry name" value="GGACT"/>
    <property type="match status" value="1"/>
</dbReference>
<name>A0A291W507_9ACTN</name>
<dbReference type="InterPro" id="IPR013024">
    <property type="entry name" value="GGCT-like"/>
</dbReference>
<evidence type="ECO:0000256" key="3">
    <source>
        <dbReference type="RuleBase" id="RU367036"/>
    </source>
</evidence>
<evidence type="ECO:0000259" key="4">
    <source>
        <dbReference type="Pfam" id="PF06094"/>
    </source>
</evidence>
<keyword evidence="6" id="KW-1185">Reference proteome</keyword>
<feature type="domain" description="Gamma-glutamylcyclotransferase AIG2-like" evidence="4">
    <location>
        <begin position="15"/>
        <end position="123"/>
    </location>
</feature>
<organism evidence="5 6">
    <name type="scientific">Streptomyces alboflavus</name>
    <dbReference type="NCBI Taxonomy" id="67267"/>
    <lineage>
        <taxon>Bacteria</taxon>
        <taxon>Bacillati</taxon>
        <taxon>Actinomycetota</taxon>
        <taxon>Actinomycetes</taxon>
        <taxon>Kitasatosporales</taxon>
        <taxon>Streptomycetaceae</taxon>
        <taxon>Streptomyces</taxon>
    </lineage>
</organism>
<dbReference type="Proteomes" id="UP000195880">
    <property type="component" value="Plasmid pMDJK44.1"/>
</dbReference>
<dbReference type="GO" id="GO:0005829">
    <property type="term" value="C:cytosol"/>
    <property type="evidence" value="ECO:0007669"/>
    <property type="project" value="TreeGrafter"/>
</dbReference>
<dbReference type="EMBL" id="CP023976">
    <property type="protein sequence ID" value="ATM24736.1"/>
    <property type="molecule type" value="Genomic_DNA"/>
</dbReference>
<dbReference type="CDD" id="cd06661">
    <property type="entry name" value="GGCT_like"/>
    <property type="match status" value="1"/>
</dbReference>
<comment type="similarity">
    <text evidence="1 3">Belongs to the gamma-glutamylcyclotransferase family.</text>
</comment>
<dbReference type="InterPro" id="IPR036568">
    <property type="entry name" value="GGCT-like_sf"/>
</dbReference>
<proteinExistence type="inferred from homology"/>
<evidence type="ECO:0000313" key="5">
    <source>
        <dbReference type="EMBL" id="ATM24736.1"/>
    </source>
</evidence>
<dbReference type="OrthoDB" id="5070127at2"/>
<sequence>MANDLFEFTTEQKPVFVYGTLRAGQGNYQHILRGNTVQERPAHLMDHTLFGRGIPFAFARKGSRVVGEVMDVHTELWPVVLRRLDALEGYRGEGGDNHYDRKVRTVTLADGSTIEAYVYLAGEMTRTWFTHRDEPCYEDYVKAQRR</sequence>
<geneLocation type="plasmid" evidence="6">
    <name>pmdjk44.1</name>
</geneLocation>